<comment type="caution">
    <text evidence="1">The sequence shown here is derived from an EMBL/GenBank/DDBJ whole genome shotgun (WGS) entry which is preliminary data.</text>
</comment>
<dbReference type="EMBL" id="JAAIUW010000002">
    <property type="protein sequence ID" value="KAF7842385.1"/>
    <property type="molecule type" value="Genomic_DNA"/>
</dbReference>
<reference evidence="1" key="1">
    <citation type="submission" date="2020-09" db="EMBL/GenBank/DDBJ databases">
        <title>Genome-Enabled Discovery of Anthraquinone Biosynthesis in Senna tora.</title>
        <authorList>
            <person name="Kang S.-H."/>
            <person name="Pandey R.P."/>
            <person name="Lee C.-M."/>
            <person name="Sim J.-S."/>
            <person name="Jeong J.-T."/>
            <person name="Choi B.-S."/>
            <person name="Jung M."/>
            <person name="Ginzburg D."/>
            <person name="Zhao K."/>
            <person name="Won S.Y."/>
            <person name="Oh T.-J."/>
            <person name="Yu Y."/>
            <person name="Kim N.-H."/>
            <person name="Lee O.R."/>
            <person name="Lee T.-H."/>
            <person name="Bashyal P."/>
            <person name="Kim T.-S."/>
            <person name="Lee W.-H."/>
            <person name="Kawkins C."/>
            <person name="Kim C.-K."/>
            <person name="Kim J.S."/>
            <person name="Ahn B.O."/>
            <person name="Rhee S.Y."/>
            <person name="Sohng J.K."/>
        </authorList>
    </citation>
    <scope>NUCLEOTIDE SEQUENCE</scope>
    <source>
        <tissue evidence="1">Leaf</tissue>
    </source>
</reference>
<evidence type="ECO:0000313" key="2">
    <source>
        <dbReference type="Proteomes" id="UP000634136"/>
    </source>
</evidence>
<keyword evidence="2" id="KW-1185">Reference proteome</keyword>
<protein>
    <submittedName>
        <fullName evidence="1">Uncharacterized protein</fullName>
    </submittedName>
</protein>
<dbReference type="Proteomes" id="UP000634136">
    <property type="component" value="Unassembled WGS sequence"/>
</dbReference>
<evidence type="ECO:0000313" key="1">
    <source>
        <dbReference type="EMBL" id="KAF7842385.1"/>
    </source>
</evidence>
<proteinExistence type="predicted"/>
<gene>
    <name evidence="1" type="ORF">G2W53_004683</name>
</gene>
<organism evidence="1 2">
    <name type="scientific">Senna tora</name>
    <dbReference type="NCBI Taxonomy" id="362788"/>
    <lineage>
        <taxon>Eukaryota</taxon>
        <taxon>Viridiplantae</taxon>
        <taxon>Streptophyta</taxon>
        <taxon>Embryophyta</taxon>
        <taxon>Tracheophyta</taxon>
        <taxon>Spermatophyta</taxon>
        <taxon>Magnoliopsida</taxon>
        <taxon>eudicotyledons</taxon>
        <taxon>Gunneridae</taxon>
        <taxon>Pentapetalae</taxon>
        <taxon>rosids</taxon>
        <taxon>fabids</taxon>
        <taxon>Fabales</taxon>
        <taxon>Fabaceae</taxon>
        <taxon>Caesalpinioideae</taxon>
        <taxon>Cassia clade</taxon>
        <taxon>Senna</taxon>
    </lineage>
</organism>
<name>A0A835CJK0_9FABA</name>
<accession>A0A835CJK0</accession>
<dbReference type="AlphaFoldDB" id="A0A835CJK0"/>
<sequence>MCQIGLLEGIVLMTFPKAGSHEECSLLVKMVERQVGLHGVVVSLAGLVDHQAEGHLSGWLVNLVCRTLVKPGDVHSKASQFFVELVIYSPTSGILTLGGLATFELPTSLVIRLGQRCPIPVMSVI</sequence>